<dbReference type="AlphaFoldDB" id="A0A016QLD6"/>
<dbReference type="OrthoDB" id="64812at2"/>
<accession>A0A016QLD6</accession>
<dbReference type="InterPro" id="IPR014914">
    <property type="entry name" value="RES_dom"/>
</dbReference>
<dbReference type="Pfam" id="PF08808">
    <property type="entry name" value="RES"/>
    <property type="match status" value="1"/>
</dbReference>
<gene>
    <name evidence="2" type="ORF">DEIPH_ctg069orf0012</name>
</gene>
<evidence type="ECO:0000313" key="3">
    <source>
        <dbReference type="Proteomes" id="UP000020492"/>
    </source>
</evidence>
<organism evidence="2 3">
    <name type="scientific">Deinococcus phoenicis</name>
    <dbReference type="NCBI Taxonomy" id="1476583"/>
    <lineage>
        <taxon>Bacteria</taxon>
        <taxon>Thermotogati</taxon>
        <taxon>Deinococcota</taxon>
        <taxon>Deinococci</taxon>
        <taxon>Deinococcales</taxon>
        <taxon>Deinococcaceae</taxon>
        <taxon>Deinococcus</taxon>
    </lineage>
</organism>
<sequence length="205" mass="22176">MSQLLFPALATVPAVRPTAMLPAYRTVPLAALRKYSADPLNTAGSRITGGRYNAPEEFPEAHEMLYLAENTAVAHAEARVITVVSAPGGGVLIQPGQADLPRLDVCVHLRLKALLDLTDPQVLQALHLSPADLLREWFPLNRQGQLAPTQQLAFEARQTGRFDAVLYPSARFPGGRNYAVYPGRVAPADRALHDPAGEVQVFGQP</sequence>
<name>A0A016QLD6_9DEIO</name>
<dbReference type="SMART" id="SM00953">
    <property type="entry name" value="RES"/>
    <property type="match status" value="1"/>
</dbReference>
<comment type="caution">
    <text evidence="2">The sequence shown here is derived from an EMBL/GenBank/DDBJ whole genome shotgun (WGS) entry which is preliminary data.</text>
</comment>
<keyword evidence="3" id="KW-1185">Reference proteome</keyword>
<reference evidence="2 3" key="1">
    <citation type="submission" date="2014-03" db="EMBL/GenBank/DDBJ databases">
        <title>Draft genome sequence of Deinococcus phoenicis 1P10ME.</title>
        <authorList>
            <person name="Stepanov V.G."/>
            <person name="Vaishampayan P."/>
            <person name="Venkateswaran K."/>
            <person name="Fox G.E."/>
        </authorList>
    </citation>
    <scope>NUCLEOTIDE SEQUENCE [LARGE SCALE GENOMIC DNA]</scope>
    <source>
        <strain evidence="2 3">1P10ME</strain>
    </source>
</reference>
<dbReference type="Proteomes" id="UP000020492">
    <property type="component" value="Unassembled WGS sequence"/>
</dbReference>
<proteinExistence type="predicted"/>
<protein>
    <recommendedName>
        <fullName evidence="1">RES domain-containing protein</fullName>
    </recommendedName>
</protein>
<dbReference type="EMBL" id="JHAC01000064">
    <property type="protein sequence ID" value="EYB66811.1"/>
    <property type="molecule type" value="Genomic_DNA"/>
</dbReference>
<evidence type="ECO:0000259" key="1">
    <source>
        <dbReference type="SMART" id="SM00953"/>
    </source>
</evidence>
<evidence type="ECO:0000313" key="2">
    <source>
        <dbReference type="EMBL" id="EYB66811.1"/>
    </source>
</evidence>
<dbReference type="RefSeq" id="WP_034359951.1">
    <property type="nucleotide sequence ID" value="NZ_JHAC01000064.1"/>
</dbReference>
<dbReference type="PATRIC" id="fig|1476583.3.peg.3178"/>
<feature type="domain" description="RES" evidence="1">
    <location>
        <begin position="39"/>
        <end position="193"/>
    </location>
</feature>